<proteinExistence type="predicted"/>
<keyword evidence="2" id="KW-0012">Acyltransferase</keyword>
<dbReference type="Pfam" id="PF00583">
    <property type="entry name" value="Acetyltransf_1"/>
    <property type="match status" value="1"/>
</dbReference>
<dbReference type="InterPro" id="IPR051016">
    <property type="entry name" value="Diverse_Substrate_AcTransf"/>
</dbReference>
<keyword evidence="5" id="KW-1185">Reference proteome</keyword>
<dbReference type="InterPro" id="IPR016181">
    <property type="entry name" value="Acyl_CoA_acyltransferase"/>
</dbReference>
<name>A0A1A8ZBW3_9ACTN</name>
<dbReference type="RefSeq" id="WP_091192194.1">
    <property type="nucleotide sequence ID" value="NZ_LT594324.1"/>
</dbReference>
<dbReference type="Gene3D" id="3.40.630.30">
    <property type="match status" value="1"/>
</dbReference>
<evidence type="ECO:0000256" key="1">
    <source>
        <dbReference type="ARBA" id="ARBA00022679"/>
    </source>
</evidence>
<sequence>MTQAITIRPAGPADASTVDTLVREIAAHEGDAVHVTATATRWVELLGRDDVTVLLAERAGQPLGYVSALRRVHLWSGRDILALDDLWVRASARDAGVGRALMLALARVAADDGLVIRWEVKPENEAAQRFYRRLDARLFTKVIAGWRPESYLPLLAPETDGASAPA</sequence>
<dbReference type="PANTHER" id="PTHR10545:SF29">
    <property type="entry name" value="GH14572P-RELATED"/>
    <property type="match status" value="1"/>
</dbReference>
<evidence type="ECO:0000313" key="4">
    <source>
        <dbReference type="EMBL" id="SBT41294.1"/>
    </source>
</evidence>
<dbReference type="AlphaFoldDB" id="A0A1A8ZBW3"/>
<dbReference type="PROSITE" id="PS51186">
    <property type="entry name" value="GNAT"/>
    <property type="match status" value="1"/>
</dbReference>
<evidence type="ECO:0000256" key="2">
    <source>
        <dbReference type="ARBA" id="ARBA00023315"/>
    </source>
</evidence>
<keyword evidence="1" id="KW-0808">Transferase</keyword>
<organism evidence="4 5">
    <name type="scientific">Micromonospora narathiwatensis</name>
    <dbReference type="NCBI Taxonomy" id="299146"/>
    <lineage>
        <taxon>Bacteria</taxon>
        <taxon>Bacillati</taxon>
        <taxon>Actinomycetota</taxon>
        <taxon>Actinomycetes</taxon>
        <taxon>Micromonosporales</taxon>
        <taxon>Micromonosporaceae</taxon>
        <taxon>Micromonospora</taxon>
    </lineage>
</organism>
<dbReference type="GO" id="GO:0008080">
    <property type="term" value="F:N-acetyltransferase activity"/>
    <property type="evidence" value="ECO:0007669"/>
    <property type="project" value="TreeGrafter"/>
</dbReference>
<evidence type="ECO:0000313" key="5">
    <source>
        <dbReference type="Proteomes" id="UP000198765"/>
    </source>
</evidence>
<keyword evidence="4" id="KW-0689">Ribosomal protein</keyword>
<dbReference type="PANTHER" id="PTHR10545">
    <property type="entry name" value="DIAMINE N-ACETYLTRANSFERASE"/>
    <property type="match status" value="1"/>
</dbReference>
<reference evidence="4 5" key="1">
    <citation type="submission" date="2016-06" db="EMBL/GenBank/DDBJ databases">
        <authorList>
            <person name="Kjaerup R.B."/>
            <person name="Dalgaard T.S."/>
            <person name="Juul-Madsen H.R."/>
        </authorList>
    </citation>
    <scope>NUCLEOTIDE SEQUENCE [LARGE SCALE GENOMIC DNA]</scope>
    <source>
        <strain evidence="4 5">DSM 45248</strain>
    </source>
</reference>
<dbReference type="GO" id="GO:0005840">
    <property type="term" value="C:ribosome"/>
    <property type="evidence" value="ECO:0007669"/>
    <property type="project" value="UniProtKB-KW"/>
</dbReference>
<keyword evidence="4" id="KW-0687">Ribonucleoprotein</keyword>
<accession>A0A1A8ZBW3</accession>
<dbReference type="PATRIC" id="fig|299146.4.peg.1236"/>
<dbReference type="CDD" id="cd04301">
    <property type="entry name" value="NAT_SF"/>
    <property type="match status" value="1"/>
</dbReference>
<dbReference type="InterPro" id="IPR000182">
    <property type="entry name" value="GNAT_dom"/>
</dbReference>
<protein>
    <submittedName>
        <fullName evidence="4">Ribosomal protein S18 acetylase RimI</fullName>
    </submittedName>
</protein>
<dbReference type="Proteomes" id="UP000198765">
    <property type="component" value="Chromosome I"/>
</dbReference>
<feature type="domain" description="N-acetyltransferase" evidence="3">
    <location>
        <begin position="5"/>
        <end position="166"/>
    </location>
</feature>
<gene>
    <name evidence="4" type="ORF">GA0070621_1194</name>
</gene>
<evidence type="ECO:0000259" key="3">
    <source>
        <dbReference type="PROSITE" id="PS51186"/>
    </source>
</evidence>
<dbReference type="OrthoDB" id="9805924at2"/>
<dbReference type="EMBL" id="LT594324">
    <property type="protein sequence ID" value="SBT41294.1"/>
    <property type="molecule type" value="Genomic_DNA"/>
</dbReference>
<dbReference type="SUPFAM" id="SSF55729">
    <property type="entry name" value="Acyl-CoA N-acyltransferases (Nat)"/>
    <property type="match status" value="1"/>
</dbReference>